<dbReference type="PROSITE" id="PS50244">
    <property type="entry name" value="S5A_REDUCTASE"/>
    <property type="match status" value="1"/>
</dbReference>
<sequence>MSGAASILIVWAAASVMMVGGWLYQRRTRNAGIVDALWSTGMAASAVFYAWTGSGAALPRLLVGVMGALWGARLAAYIWHRVLNESEDGRYVALRQRWNDNQTKFLVFFLAQGLLTALFSLPFWIAAHNPVGEWTPWSIVAVLIWAIALVGESVADRQLAAFRADPSNRGKTCRRGLWRYSRHPNYFFEWLHWFAYVALAVGSGAGWVLASLVGPTLMLCTLYWVTGIPYTEAQALRSRGDDYREYQRTTSPLIPWFPREPQNNP</sequence>
<feature type="transmembrane region" description="Helical" evidence="1">
    <location>
        <begin position="57"/>
        <end position="79"/>
    </location>
</feature>
<accession>A0A1I4WIX1</accession>
<feature type="transmembrane region" description="Helical" evidence="1">
    <location>
        <begin position="184"/>
        <end position="201"/>
    </location>
</feature>
<dbReference type="Proteomes" id="UP000198575">
    <property type="component" value="Unassembled WGS sequence"/>
</dbReference>
<organism evidence="2 3">
    <name type="scientific">Dokdonella immobilis</name>
    <dbReference type="NCBI Taxonomy" id="578942"/>
    <lineage>
        <taxon>Bacteria</taxon>
        <taxon>Pseudomonadati</taxon>
        <taxon>Pseudomonadota</taxon>
        <taxon>Gammaproteobacteria</taxon>
        <taxon>Lysobacterales</taxon>
        <taxon>Rhodanobacteraceae</taxon>
        <taxon>Dokdonella</taxon>
    </lineage>
</organism>
<feature type="transmembrane region" description="Helical" evidence="1">
    <location>
        <begin position="137"/>
        <end position="155"/>
    </location>
</feature>
<name>A0A1I4WIX1_9GAMM</name>
<feature type="transmembrane region" description="Helical" evidence="1">
    <location>
        <begin position="6"/>
        <end position="24"/>
    </location>
</feature>
<proteinExistence type="predicted"/>
<feature type="transmembrane region" description="Helical" evidence="1">
    <location>
        <begin position="105"/>
        <end position="125"/>
    </location>
</feature>
<dbReference type="Pfam" id="PF06966">
    <property type="entry name" value="DUF1295"/>
    <property type="match status" value="1"/>
</dbReference>
<keyword evidence="1" id="KW-1133">Transmembrane helix</keyword>
<keyword evidence="3" id="KW-1185">Reference proteome</keyword>
<gene>
    <name evidence="2" type="ORF">SAMN05216289_10528</name>
</gene>
<dbReference type="STRING" id="578942.SAMN05216289_10528"/>
<dbReference type="InterPro" id="IPR010721">
    <property type="entry name" value="UstE-like"/>
</dbReference>
<evidence type="ECO:0000256" key="1">
    <source>
        <dbReference type="SAM" id="Phobius"/>
    </source>
</evidence>
<keyword evidence="1" id="KW-0812">Transmembrane</keyword>
<dbReference type="OrthoDB" id="9779233at2"/>
<dbReference type="PANTHER" id="PTHR32251">
    <property type="entry name" value="3-OXO-5-ALPHA-STEROID 4-DEHYDROGENASE"/>
    <property type="match status" value="1"/>
</dbReference>
<keyword evidence="1" id="KW-0472">Membrane</keyword>
<dbReference type="GO" id="GO:0016020">
    <property type="term" value="C:membrane"/>
    <property type="evidence" value="ECO:0007669"/>
    <property type="project" value="TreeGrafter"/>
</dbReference>
<dbReference type="AlphaFoldDB" id="A0A1I4WIX1"/>
<dbReference type="RefSeq" id="WP_092405662.1">
    <property type="nucleotide sequence ID" value="NZ_FOVF01000005.1"/>
</dbReference>
<reference evidence="2 3" key="1">
    <citation type="submission" date="2016-10" db="EMBL/GenBank/DDBJ databases">
        <authorList>
            <person name="de Groot N.N."/>
        </authorList>
    </citation>
    <scope>NUCLEOTIDE SEQUENCE [LARGE SCALE GENOMIC DNA]</scope>
    <source>
        <strain evidence="2 3">CGMCC 1.7659</strain>
    </source>
</reference>
<feature type="transmembrane region" description="Helical" evidence="1">
    <location>
        <begin position="31"/>
        <end position="51"/>
    </location>
</feature>
<dbReference type="Gene3D" id="1.20.120.1630">
    <property type="match status" value="1"/>
</dbReference>
<protein>
    <submittedName>
        <fullName evidence="2">Steroid 5-alpha reductase family enzyme</fullName>
    </submittedName>
</protein>
<dbReference type="EMBL" id="FOVF01000005">
    <property type="protein sequence ID" value="SFN13172.1"/>
    <property type="molecule type" value="Genomic_DNA"/>
</dbReference>
<evidence type="ECO:0000313" key="3">
    <source>
        <dbReference type="Proteomes" id="UP000198575"/>
    </source>
</evidence>
<dbReference type="PANTHER" id="PTHR32251:SF23">
    <property type="entry name" value="3-OXO-5-ALPHA-STEROID 4-DEHYDROGENASE (DUF1295)"/>
    <property type="match status" value="1"/>
</dbReference>
<evidence type="ECO:0000313" key="2">
    <source>
        <dbReference type="EMBL" id="SFN13172.1"/>
    </source>
</evidence>